<dbReference type="OrthoDB" id="10666700at2759"/>
<organism evidence="6 7">
    <name type="scientific">Steinernema carpocapsae</name>
    <name type="common">Entomopathogenic nematode</name>
    <dbReference type="NCBI Taxonomy" id="34508"/>
    <lineage>
        <taxon>Eukaryota</taxon>
        <taxon>Metazoa</taxon>
        <taxon>Ecdysozoa</taxon>
        <taxon>Nematoda</taxon>
        <taxon>Chromadorea</taxon>
        <taxon>Rhabditida</taxon>
        <taxon>Tylenchina</taxon>
        <taxon>Panagrolaimomorpha</taxon>
        <taxon>Strongyloidoidea</taxon>
        <taxon>Steinernematidae</taxon>
        <taxon>Steinernema</taxon>
    </lineage>
</organism>
<dbReference type="InterPro" id="IPR019425">
    <property type="entry name" value="7TM_GPCR_serpentine_rcpt_Srt"/>
</dbReference>
<feature type="transmembrane region" description="Helical" evidence="5">
    <location>
        <begin position="195"/>
        <end position="223"/>
    </location>
</feature>
<keyword evidence="7" id="KW-1185">Reference proteome</keyword>
<name>A0A4U5M1L3_STECR</name>
<evidence type="ECO:0000256" key="5">
    <source>
        <dbReference type="SAM" id="Phobius"/>
    </source>
</evidence>
<reference evidence="6 7" key="1">
    <citation type="journal article" date="2015" name="Genome Biol.">
        <title>Comparative genomics of Steinernema reveals deeply conserved gene regulatory networks.</title>
        <authorList>
            <person name="Dillman A.R."/>
            <person name="Macchietto M."/>
            <person name="Porter C.F."/>
            <person name="Rogers A."/>
            <person name="Williams B."/>
            <person name="Antoshechkin I."/>
            <person name="Lee M.M."/>
            <person name="Goodwin Z."/>
            <person name="Lu X."/>
            <person name="Lewis E.E."/>
            <person name="Goodrich-Blair H."/>
            <person name="Stock S.P."/>
            <person name="Adams B.J."/>
            <person name="Sternberg P.W."/>
            <person name="Mortazavi A."/>
        </authorList>
    </citation>
    <scope>NUCLEOTIDE SEQUENCE [LARGE SCALE GENOMIC DNA]</scope>
    <source>
        <strain evidence="6 7">ALL</strain>
    </source>
</reference>
<dbReference type="SUPFAM" id="SSF81321">
    <property type="entry name" value="Family A G protein-coupled receptor-like"/>
    <property type="match status" value="1"/>
</dbReference>
<sequence>MSNKSSIDPQFDRSYSDKERITFGSIYMGLVVVSIPTYGLILWIFVTRRHFRQNPCYQIMSAIGVCDFVYLIGQFGIGLRVVANVDFPKNVERVSSSLPNKLFKTILPIVYSMPNAGFNGSILLILVLSLNRFFVLTNFARPPPFVYHVLIALCWLVMIFIFLLFVIPGDGIGYEPAFMLTVLHRNVGQTYVDVFFNYSVVISFVVFVTSLGLYSVITIYLIVRRKQLSSVNSSLNTYYTREIKILIQGVLTFLCGEFININTMFGRAIFPKSYMYTGSFNAFLIFHSGLFYPIVYLSLNSELRKEIKKRIFKTWMNKGSAVSVAHVSSVQPVSTIAVSKSHFQTH</sequence>
<feature type="transmembrane region" description="Helical" evidence="5">
    <location>
        <begin position="116"/>
        <end position="134"/>
    </location>
</feature>
<evidence type="ECO:0000256" key="3">
    <source>
        <dbReference type="ARBA" id="ARBA00022989"/>
    </source>
</evidence>
<keyword evidence="3 5" id="KW-1133">Transmembrane helix</keyword>
<evidence type="ECO:0000256" key="2">
    <source>
        <dbReference type="ARBA" id="ARBA00022692"/>
    </source>
</evidence>
<feature type="transmembrane region" description="Helical" evidence="5">
    <location>
        <begin position="273"/>
        <end position="299"/>
    </location>
</feature>
<dbReference type="PROSITE" id="PS00237">
    <property type="entry name" value="G_PROTEIN_RECEP_F1_1"/>
    <property type="match status" value="1"/>
</dbReference>
<accession>A0A4U5M1L3</accession>
<dbReference type="Proteomes" id="UP000298663">
    <property type="component" value="Unassembled WGS sequence"/>
</dbReference>
<keyword evidence="2 5" id="KW-0812">Transmembrane</keyword>
<proteinExistence type="predicted"/>
<dbReference type="GO" id="GO:0004930">
    <property type="term" value="F:G protein-coupled receptor activity"/>
    <property type="evidence" value="ECO:0007669"/>
    <property type="project" value="InterPro"/>
</dbReference>
<evidence type="ECO:0000313" key="7">
    <source>
        <dbReference type="Proteomes" id="UP000298663"/>
    </source>
</evidence>
<keyword evidence="4 5" id="KW-0472">Membrane</keyword>
<reference evidence="6 7" key="2">
    <citation type="journal article" date="2019" name="G3 (Bethesda)">
        <title>Hybrid Assembly of the Genome of the Entomopathogenic Nematode Steinernema carpocapsae Identifies the X-Chromosome.</title>
        <authorList>
            <person name="Serra L."/>
            <person name="Macchietto M."/>
            <person name="Macias-Munoz A."/>
            <person name="McGill C.J."/>
            <person name="Rodriguez I.M."/>
            <person name="Rodriguez B."/>
            <person name="Murad R."/>
            <person name="Mortazavi A."/>
        </authorList>
    </citation>
    <scope>NUCLEOTIDE SEQUENCE [LARGE SCALE GENOMIC DNA]</scope>
    <source>
        <strain evidence="6 7">ALL</strain>
    </source>
</reference>
<dbReference type="InterPro" id="IPR000276">
    <property type="entry name" value="GPCR_Rhodpsn"/>
</dbReference>
<protein>
    <recommendedName>
        <fullName evidence="8">G-protein coupled receptors family 1 profile domain-containing protein</fullName>
    </recommendedName>
</protein>
<feature type="transmembrane region" description="Helical" evidence="5">
    <location>
        <begin position="243"/>
        <end position="261"/>
    </location>
</feature>
<comment type="subcellular location">
    <subcellularLocation>
        <location evidence="1">Membrane</location>
    </subcellularLocation>
</comment>
<comment type="caution">
    <text evidence="6">The sequence shown here is derived from an EMBL/GenBank/DDBJ whole genome shotgun (WGS) entry which is preliminary data.</text>
</comment>
<evidence type="ECO:0008006" key="8">
    <source>
        <dbReference type="Google" id="ProtNLM"/>
    </source>
</evidence>
<evidence type="ECO:0000256" key="4">
    <source>
        <dbReference type="ARBA" id="ARBA00023136"/>
    </source>
</evidence>
<feature type="transmembrane region" description="Helical" evidence="5">
    <location>
        <begin position="59"/>
        <end position="83"/>
    </location>
</feature>
<dbReference type="GO" id="GO:0016020">
    <property type="term" value="C:membrane"/>
    <property type="evidence" value="ECO:0007669"/>
    <property type="project" value="UniProtKB-SubCell"/>
</dbReference>
<dbReference type="AlphaFoldDB" id="A0A4U5M1L3"/>
<feature type="transmembrane region" description="Helical" evidence="5">
    <location>
        <begin position="26"/>
        <end position="47"/>
    </location>
</feature>
<evidence type="ECO:0000256" key="1">
    <source>
        <dbReference type="ARBA" id="ARBA00004370"/>
    </source>
</evidence>
<dbReference type="EMBL" id="AZBU02000010">
    <property type="protein sequence ID" value="TKR62588.1"/>
    <property type="molecule type" value="Genomic_DNA"/>
</dbReference>
<gene>
    <name evidence="6" type="ORF">L596_026522</name>
</gene>
<dbReference type="Gene3D" id="1.20.1070.10">
    <property type="entry name" value="Rhodopsin 7-helix transmembrane proteins"/>
    <property type="match status" value="1"/>
</dbReference>
<dbReference type="PANTHER" id="PTHR23021">
    <property type="entry name" value="SERPENTINE RECEPTOR, CLASS T"/>
    <property type="match status" value="1"/>
</dbReference>
<evidence type="ECO:0000313" key="6">
    <source>
        <dbReference type="EMBL" id="TKR62588.1"/>
    </source>
</evidence>
<feature type="transmembrane region" description="Helical" evidence="5">
    <location>
        <begin position="146"/>
        <end position="167"/>
    </location>
</feature>